<organism evidence="2 3">
    <name type="scientific">Iris pallida</name>
    <name type="common">Sweet iris</name>
    <dbReference type="NCBI Taxonomy" id="29817"/>
    <lineage>
        <taxon>Eukaryota</taxon>
        <taxon>Viridiplantae</taxon>
        <taxon>Streptophyta</taxon>
        <taxon>Embryophyta</taxon>
        <taxon>Tracheophyta</taxon>
        <taxon>Spermatophyta</taxon>
        <taxon>Magnoliopsida</taxon>
        <taxon>Liliopsida</taxon>
        <taxon>Asparagales</taxon>
        <taxon>Iridaceae</taxon>
        <taxon>Iridoideae</taxon>
        <taxon>Irideae</taxon>
        <taxon>Iris</taxon>
    </lineage>
</organism>
<name>A0AAX6G3S5_IRIPA</name>
<dbReference type="EMBL" id="JANAVB010023430">
    <property type="protein sequence ID" value="KAJ6823192.1"/>
    <property type="molecule type" value="Genomic_DNA"/>
</dbReference>
<proteinExistence type="predicted"/>
<dbReference type="AlphaFoldDB" id="A0AAX6G3S5"/>
<reference evidence="2" key="2">
    <citation type="submission" date="2023-04" db="EMBL/GenBank/DDBJ databases">
        <authorList>
            <person name="Bruccoleri R.E."/>
            <person name="Oakeley E.J."/>
            <person name="Faust A.-M."/>
            <person name="Dessus-Babus S."/>
            <person name="Altorfer M."/>
            <person name="Burckhardt D."/>
            <person name="Oertli M."/>
            <person name="Naumann U."/>
            <person name="Petersen F."/>
            <person name="Wong J."/>
        </authorList>
    </citation>
    <scope>NUCLEOTIDE SEQUENCE</scope>
    <source>
        <strain evidence="2">GSM-AAB239-AS_SAM_17_03QT</strain>
        <tissue evidence="2">Leaf</tissue>
    </source>
</reference>
<feature type="compositionally biased region" description="Low complexity" evidence="1">
    <location>
        <begin position="36"/>
        <end position="57"/>
    </location>
</feature>
<feature type="region of interest" description="Disordered" evidence="1">
    <location>
        <begin position="96"/>
        <end position="115"/>
    </location>
</feature>
<keyword evidence="3" id="KW-1185">Reference proteome</keyword>
<feature type="region of interest" description="Disordered" evidence="1">
    <location>
        <begin position="70"/>
        <end position="90"/>
    </location>
</feature>
<evidence type="ECO:0000313" key="2">
    <source>
        <dbReference type="EMBL" id="KAJ6823192.1"/>
    </source>
</evidence>
<feature type="region of interest" description="Disordered" evidence="1">
    <location>
        <begin position="1"/>
        <end position="57"/>
    </location>
</feature>
<dbReference type="Proteomes" id="UP001140949">
    <property type="component" value="Unassembled WGS sequence"/>
</dbReference>
<reference evidence="2" key="1">
    <citation type="journal article" date="2023" name="GigaByte">
        <title>Genome assembly of the bearded iris, Iris pallida Lam.</title>
        <authorList>
            <person name="Bruccoleri R.E."/>
            <person name="Oakeley E.J."/>
            <person name="Faust A.M.E."/>
            <person name="Altorfer M."/>
            <person name="Dessus-Babus S."/>
            <person name="Burckhardt D."/>
            <person name="Oertli M."/>
            <person name="Naumann U."/>
            <person name="Petersen F."/>
            <person name="Wong J."/>
        </authorList>
    </citation>
    <scope>NUCLEOTIDE SEQUENCE</scope>
    <source>
        <strain evidence="2">GSM-AAB239-AS_SAM_17_03QT</strain>
    </source>
</reference>
<sequence length="150" mass="15614">MPSPPPPRVRASASEAAPPPPGRALTPPKPTHHRSPTAPSRRLPRRSSPWSATTMGSLSSAAALAETLAPTGSRLPCPSSAAETLPAVSRHSPATLLSASFQTEPPRRSGPFAASAVSGSRSPLFFQMAKWTIPNAARLSVSPAKDLRQV</sequence>
<evidence type="ECO:0000256" key="1">
    <source>
        <dbReference type="SAM" id="MobiDB-lite"/>
    </source>
</evidence>
<protein>
    <submittedName>
        <fullName evidence="2">Leucine-rich repeat extensin-like protein 3</fullName>
    </submittedName>
</protein>
<accession>A0AAX6G3S5</accession>
<comment type="caution">
    <text evidence="2">The sequence shown here is derived from an EMBL/GenBank/DDBJ whole genome shotgun (WGS) entry which is preliminary data.</text>
</comment>
<gene>
    <name evidence="2" type="ORF">M6B38_384810</name>
</gene>
<evidence type="ECO:0000313" key="3">
    <source>
        <dbReference type="Proteomes" id="UP001140949"/>
    </source>
</evidence>